<dbReference type="EMBL" id="UINC01116989">
    <property type="protein sequence ID" value="SVC89106.1"/>
    <property type="molecule type" value="Genomic_DNA"/>
</dbReference>
<feature type="non-terminal residue" evidence="1">
    <location>
        <position position="67"/>
    </location>
</feature>
<accession>A0A382QUG6</accession>
<organism evidence="1">
    <name type="scientific">marine metagenome</name>
    <dbReference type="NCBI Taxonomy" id="408172"/>
    <lineage>
        <taxon>unclassified sequences</taxon>
        <taxon>metagenomes</taxon>
        <taxon>ecological metagenomes</taxon>
    </lineage>
</organism>
<dbReference type="Gene3D" id="3.30.390.10">
    <property type="entry name" value="Enolase-like, N-terminal domain"/>
    <property type="match status" value="1"/>
</dbReference>
<sequence length="67" mass="7409">MIVSDCSLAMNTLLGESMKIADVQVIRFSVEAEDYGTKWGYGQRGPKRRVPRGLIKITTDDGQSGFD</sequence>
<protein>
    <submittedName>
        <fullName evidence="1">Uncharacterized protein</fullName>
    </submittedName>
</protein>
<dbReference type="InterPro" id="IPR029017">
    <property type="entry name" value="Enolase-like_N"/>
</dbReference>
<reference evidence="1" key="1">
    <citation type="submission" date="2018-05" db="EMBL/GenBank/DDBJ databases">
        <authorList>
            <person name="Lanie J.A."/>
            <person name="Ng W.-L."/>
            <person name="Kazmierczak K.M."/>
            <person name="Andrzejewski T.M."/>
            <person name="Davidsen T.M."/>
            <person name="Wayne K.J."/>
            <person name="Tettelin H."/>
            <person name="Glass J.I."/>
            <person name="Rusch D."/>
            <person name="Podicherti R."/>
            <person name="Tsui H.-C.T."/>
            <person name="Winkler M.E."/>
        </authorList>
    </citation>
    <scope>NUCLEOTIDE SEQUENCE</scope>
</reference>
<dbReference type="AlphaFoldDB" id="A0A382QUG6"/>
<proteinExistence type="predicted"/>
<gene>
    <name evidence="1" type="ORF">METZ01_LOCUS341960</name>
</gene>
<evidence type="ECO:0000313" key="1">
    <source>
        <dbReference type="EMBL" id="SVC89106.1"/>
    </source>
</evidence>
<name>A0A382QUG6_9ZZZZ</name>